<dbReference type="EMBL" id="CAKXAJ010025439">
    <property type="protein sequence ID" value="CAH2239499.1"/>
    <property type="molecule type" value="Genomic_DNA"/>
</dbReference>
<evidence type="ECO:0000313" key="2">
    <source>
        <dbReference type="Proteomes" id="UP000838756"/>
    </source>
</evidence>
<keyword evidence="2" id="KW-1185">Reference proteome</keyword>
<gene>
    <name evidence="1" type="primary">jg21506</name>
    <name evidence="1" type="ORF">PAEG_LOCUS16203</name>
</gene>
<reference evidence="1" key="1">
    <citation type="submission" date="2022-03" db="EMBL/GenBank/DDBJ databases">
        <authorList>
            <person name="Lindestad O."/>
        </authorList>
    </citation>
    <scope>NUCLEOTIDE SEQUENCE</scope>
</reference>
<comment type="caution">
    <text evidence="1">The sequence shown here is derived from an EMBL/GenBank/DDBJ whole genome shotgun (WGS) entry which is preliminary data.</text>
</comment>
<dbReference type="AlphaFoldDB" id="A0A8S4RSJ1"/>
<protein>
    <submittedName>
        <fullName evidence="1">Jg21506 protein</fullName>
    </submittedName>
</protein>
<dbReference type="Proteomes" id="UP000838756">
    <property type="component" value="Unassembled WGS sequence"/>
</dbReference>
<name>A0A8S4RSJ1_9NEOP</name>
<sequence length="94" mass="10675">MGQFSKVKKSMLPIKAFSVLRHCCQSCASRDQGVPARRTIPSLQRQRHTSAAPVRSSVRHEACPTPLTADWRSTQRPCFLTPSVMNMNVFQFWV</sequence>
<organism evidence="1 2">
    <name type="scientific">Pararge aegeria aegeria</name>
    <dbReference type="NCBI Taxonomy" id="348720"/>
    <lineage>
        <taxon>Eukaryota</taxon>
        <taxon>Metazoa</taxon>
        <taxon>Ecdysozoa</taxon>
        <taxon>Arthropoda</taxon>
        <taxon>Hexapoda</taxon>
        <taxon>Insecta</taxon>
        <taxon>Pterygota</taxon>
        <taxon>Neoptera</taxon>
        <taxon>Endopterygota</taxon>
        <taxon>Lepidoptera</taxon>
        <taxon>Glossata</taxon>
        <taxon>Ditrysia</taxon>
        <taxon>Papilionoidea</taxon>
        <taxon>Nymphalidae</taxon>
        <taxon>Satyrinae</taxon>
        <taxon>Satyrini</taxon>
        <taxon>Parargina</taxon>
        <taxon>Pararge</taxon>
    </lineage>
</organism>
<evidence type="ECO:0000313" key="1">
    <source>
        <dbReference type="EMBL" id="CAH2239499.1"/>
    </source>
</evidence>
<proteinExistence type="predicted"/>
<accession>A0A8S4RSJ1</accession>